<evidence type="ECO:0000313" key="2">
    <source>
        <dbReference type="EMBL" id="MDC7674577.1"/>
    </source>
</evidence>
<dbReference type="Proteomes" id="UP001218579">
    <property type="component" value="Unassembled WGS sequence"/>
</dbReference>
<evidence type="ECO:0000313" key="3">
    <source>
        <dbReference type="Proteomes" id="UP001218579"/>
    </source>
</evidence>
<keyword evidence="1" id="KW-0732">Signal</keyword>
<keyword evidence="3" id="KW-1185">Reference proteome</keyword>
<dbReference type="EMBL" id="JAQQKV010000001">
    <property type="protein sequence ID" value="MDC7674577.1"/>
    <property type="molecule type" value="Genomic_DNA"/>
</dbReference>
<sequence length="393" mass="41164">MSIHRRHLLGLMGSSAAFGAFGTAHAAGGRDPRFVTIILRGALDGLSAVPPVGDPDFERVRGDLATIKADAVSLNDLFALNPAMPQFARLYKAGQGAVVHAVASPYRERSHFDGQDVLESGHEKTGYTRSGWMNRLLTVMPKGRAIPIKGLGVGATTPLVMRGEAEVLGWAPSSLAPVDPDLPLRLMALYEQSDPLLLKVLTEGIETGKIAANMTQTNARGGSADPAVMVQMAQGAANLMAQAEGPRMAALAFDGWDTHTQELPRLARLLGGLDQAIAAFETTLGPVWQDTTILVVTEFGRTVNINGTKGTDHGTGTVAFLAGGAVKGGRVIGNWPGLKDAQLYEGRDLMPTTDLRAVIKGIAADQFGVSGAALSSTVFPGSEPIAPMKGLTA</sequence>
<dbReference type="InterPro" id="IPR006311">
    <property type="entry name" value="TAT_signal"/>
</dbReference>
<dbReference type="PANTHER" id="PTHR43737">
    <property type="entry name" value="BLL7424 PROTEIN"/>
    <property type="match status" value="1"/>
</dbReference>
<organism evidence="2 3">
    <name type="scientific">Asticcacaulis machinosus</name>
    <dbReference type="NCBI Taxonomy" id="2984211"/>
    <lineage>
        <taxon>Bacteria</taxon>
        <taxon>Pseudomonadati</taxon>
        <taxon>Pseudomonadota</taxon>
        <taxon>Alphaproteobacteria</taxon>
        <taxon>Caulobacterales</taxon>
        <taxon>Caulobacteraceae</taxon>
        <taxon>Asticcacaulis</taxon>
    </lineage>
</organism>
<feature type="chain" id="PRO_5046941077" evidence="1">
    <location>
        <begin position="27"/>
        <end position="393"/>
    </location>
</feature>
<dbReference type="InterPro" id="IPR010869">
    <property type="entry name" value="DUF1501"/>
</dbReference>
<dbReference type="PROSITE" id="PS51318">
    <property type="entry name" value="TAT"/>
    <property type="match status" value="1"/>
</dbReference>
<feature type="signal peptide" evidence="1">
    <location>
        <begin position="1"/>
        <end position="26"/>
    </location>
</feature>
<accession>A0ABT5HEH9</accession>
<evidence type="ECO:0000256" key="1">
    <source>
        <dbReference type="SAM" id="SignalP"/>
    </source>
</evidence>
<protein>
    <submittedName>
        <fullName evidence="2">DUF1501 domain-containing protein</fullName>
    </submittedName>
</protein>
<comment type="caution">
    <text evidence="2">The sequence shown here is derived from an EMBL/GenBank/DDBJ whole genome shotgun (WGS) entry which is preliminary data.</text>
</comment>
<dbReference type="PANTHER" id="PTHR43737:SF1">
    <property type="entry name" value="DUF1501 DOMAIN-CONTAINING PROTEIN"/>
    <property type="match status" value="1"/>
</dbReference>
<gene>
    <name evidence="2" type="ORF">PQU98_00380</name>
</gene>
<dbReference type="RefSeq" id="WP_272742905.1">
    <property type="nucleotide sequence ID" value="NZ_JAQQKV010000001.1"/>
</dbReference>
<name>A0ABT5HEH9_9CAUL</name>
<reference evidence="2 3" key="1">
    <citation type="submission" date="2023-01" db="EMBL/GenBank/DDBJ databases">
        <title>Novel species of the genus Asticcacaulis isolated from rivers.</title>
        <authorList>
            <person name="Lu H."/>
        </authorList>
    </citation>
    <scope>NUCLEOTIDE SEQUENCE [LARGE SCALE GENOMIC DNA]</scope>
    <source>
        <strain evidence="2 3">LKC15W</strain>
    </source>
</reference>
<proteinExistence type="predicted"/>
<dbReference type="Pfam" id="PF07394">
    <property type="entry name" value="DUF1501"/>
    <property type="match status" value="1"/>
</dbReference>